<evidence type="ECO:0000256" key="4">
    <source>
        <dbReference type="ARBA" id="ARBA00022729"/>
    </source>
</evidence>
<evidence type="ECO:0000313" key="11">
    <source>
        <dbReference type="Proteomes" id="UP000255417"/>
    </source>
</evidence>
<keyword evidence="5" id="KW-0472">Membrane</keyword>
<evidence type="ECO:0000256" key="1">
    <source>
        <dbReference type="ARBA" id="ARBA00004571"/>
    </source>
</evidence>
<evidence type="ECO:0000256" key="6">
    <source>
        <dbReference type="ARBA" id="ARBA00023237"/>
    </source>
</evidence>
<dbReference type="EMBL" id="UGTA01000001">
    <property type="protein sequence ID" value="SUB58167.1"/>
    <property type="molecule type" value="Genomic_DNA"/>
</dbReference>
<dbReference type="GO" id="GO:0009279">
    <property type="term" value="C:cell outer membrane"/>
    <property type="evidence" value="ECO:0007669"/>
    <property type="project" value="UniProtKB-SubCell"/>
</dbReference>
<evidence type="ECO:0000256" key="5">
    <source>
        <dbReference type="ARBA" id="ARBA00023136"/>
    </source>
</evidence>
<gene>
    <name evidence="10" type="ORF">NCTC12872_00117</name>
</gene>
<dbReference type="InterPro" id="IPR007655">
    <property type="entry name" value="Slam_C"/>
</dbReference>
<dbReference type="OrthoDB" id="8606547at2"/>
<feature type="domain" description="Surface lipoprotein assembly modifier C-terminal" evidence="8">
    <location>
        <begin position="171"/>
        <end position="467"/>
    </location>
</feature>
<keyword evidence="6" id="KW-0998">Cell outer membrane</keyword>
<comment type="similarity">
    <text evidence="7">Belongs to the Slam family.</text>
</comment>
<dbReference type="Pfam" id="PF24575">
    <property type="entry name" value="TPR_Slam"/>
    <property type="match status" value="1"/>
</dbReference>
<evidence type="ECO:0000256" key="3">
    <source>
        <dbReference type="ARBA" id="ARBA00022692"/>
    </source>
</evidence>
<organism evidence="10 11">
    <name type="scientific">Phocoenobacter uteri</name>
    <dbReference type="NCBI Taxonomy" id="146806"/>
    <lineage>
        <taxon>Bacteria</taxon>
        <taxon>Pseudomonadati</taxon>
        <taxon>Pseudomonadota</taxon>
        <taxon>Gammaproteobacteria</taxon>
        <taxon>Pasteurellales</taxon>
        <taxon>Pasteurellaceae</taxon>
        <taxon>Phocoenobacter</taxon>
    </lineage>
</organism>
<accession>A0A379C943</accession>
<evidence type="ECO:0000259" key="8">
    <source>
        <dbReference type="Pfam" id="PF04575"/>
    </source>
</evidence>
<dbReference type="Pfam" id="PF04575">
    <property type="entry name" value="SlipAM"/>
    <property type="match status" value="1"/>
</dbReference>
<evidence type="ECO:0000259" key="9">
    <source>
        <dbReference type="Pfam" id="PF24575"/>
    </source>
</evidence>
<keyword evidence="2" id="KW-1134">Transmembrane beta strand</keyword>
<dbReference type="Gene3D" id="1.25.40.10">
    <property type="entry name" value="Tetratricopeptide repeat domain"/>
    <property type="match status" value="1"/>
</dbReference>
<dbReference type="InterPro" id="IPR011990">
    <property type="entry name" value="TPR-like_helical_dom_sf"/>
</dbReference>
<evidence type="ECO:0000313" key="10">
    <source>
        <dbReference type="EMBL" id="SUB58167.1"/>
    </source>
</evidence>
<comment type="subcellular location">
    <subcellularLocation>
        <location evidence="1">Cell outer membrane</location>
        <topology evidence="1">Multi-pass membrane protein</topology>
    </subcellularLocation>
</comment>
<name>A0A379C943_9PAST</name>
<proteinExistence type="inferred from homology"/>
<keyword evidence="3" id="KW-0812">Transmembrane</keyword>
<dbReference type="RefSeq" id="WP_115314690.1">
    <property type="nucleotide sequence ID" value="NZ_LWIF01000001.1"/>
</dbReference>
<evidence type="ECO:0000256" key="7">
    <source>
        <dbReference type="ARBA" id="ARBA00023609"/>
    </source>
</evidence>
<sequence>MFNHRGVILFFTGIFSIPFLYAQPYQFSIEMVDKTGKSTQIELDENALLQRPTLLSKIMITTLNLNDEKKLQSIYPLYQQLKQQDDVLLLWSDAMLAKSQGDIEQGIALYEKLLQKQPNLSPAKLQLALLFVEQNNQKQAQDLFKQVQISERSDYQRIAQFYLNSDEPKKWHYDFSLSYLNEKNINQVVPKGTKIEHLKTIQAPENAQGFSYSGRIAKDLVKKPYFVDLALTTSGKYFWNNHKYDELNLNFSSTIGRRYQKTKWQITPFVEQFFYAGGEDKNTHLKPNYFGYGSQFKADYYFTKSLSLSSFVHYEQQKYNKEKQFNSDIYQVGLSVGYQLPDFYFNLGTNYKIKESDTEHNSFDQLQINTNLVKAFKFGLVSRVYLSYLDRHYDKARSQSKSVFIPSFYRKPQKDKEYTASLTLWHNNLNFKGITPKLTFEYKKLHSNNLFKNHSKKQVYLTLSKYF</sequence>
<dbReference type="SUPFAM" id="SSF48452">
    <property type="entry name" value="TPR-like"/>
    <property type="match status" value="1"/>
</dbReference>
<reference evidence="10 11" key="1">
    <citation type="submission" date="2018-06" db="EMBL/GenBank/DDBJ databases">
        <authorList>
            <consortium name="Pathogen Informatics"/>
            <person name="Doyle S."/>
        </authorList>
    </citation>
    <scope>NUCLEOTIDE SEQUENCE [LARGE SCALE GENOMIC DNA]</scope>
    <source>
        <strain evidence="10 11">NCTC12872</strain>
    </source>
</reference>
<dbReference type="AlphaFoldDB" id="A0A379C943"/>
<dbReference type="Proteomes" id="UP000255417">
    <property type="component" value="Unassembled WGS sequence"/>
</dbReference>
<keyword evidence="11" id="KW-1185">Reference proteome</keyword>
<feature type="domain" description="Surface lipoprotein assembly modifier N-terminal TPR repeats region" evidence="9">
    <location>
        <begin position="41"/>
        <end position="144"/>
    </location>
</feature>
<evidence type="ECO:0000256" key="2">
    <source>
        <dbReference type="ARBA" id="ARBA00022452"/>
    </source>
</evidence>
<protein>
    <submittedName>
        <fullName evidence="10">TPR repeat-containing protein NMB0313</fullName>
    </submittedName>
</protein>
<keyword evidence="4" id="KW-0732">Signal</keyword>
<dbReference type="InterPro" id="IPR057556">
    <property type="entry name" value="TPR_Slam"/>
</dbReference>